<feature type="compositionally biased region" description="Polar residues" evidence="1">
    <location>
        <begin position="453"/>
        <end position="462"/>
    </location>
</feature>
<feature type="domain" description="Reverse transcriptase Ty1/copia-type" evidence="2">
    <location>
        <begin position="547"/>
        <end position="789"/>
    </location>
</feature>
<organism evidence="4 5">
    <name type="scientific">Helianthus annuus</name>
    <name type="common">Common sunflower</name>
    <dbReference type="NCBI Taxonomy" id="4232"/>
    <lineage>
        <taxon>Eukaryota</taxon>
        <taxon>Viridiplantae</taxon>
        <taxon>Streptophyta</taxon>
        <taxon>Embryophyta</taxon>
        <taxon>Tracheophyta</taxon>
        <taxon>Spermatophyta</taxon>
        <taxon>Magnoliopsida</taxon>
        <taxon>eudicotyledons</taxon>
        <taxon>Gunneridae</taxon>
        <taxon>Pentapetalae</taxon>
        <taxon>asterids</taxon>
        <taxon>campanulids</taxon>
        <taxon>Asterales</taxon>
        <taxon>Asteraceae</taxon>
        <taxon>Asteroideae</taxon>
        <taxon>Heliantheae alliance</taxon>
        <taxon>Heliantheae</taxon>
        <taxon>Helianthus</taxon>
    </lineage>
</organism>
<dbReference type="InterPro" id="IPR057670">
    <property type="entry name" value="SH3_retrovirus"/>
</dbReference>
<dbReference type="PANTHER" id="PTHR11439">
    <property type="entry name" value="GAG-POL-RELATED RETROTRANSPOSON"/>
    <property type="match status" value="1"/>
</dbReference>
<evidence type="ECO:0000313" key="5">
    <source>
        <dbReference type="Proteomes" id="UP000215914"/>
    </source>
</evidence>
<dbReference type="SUPFAM" id="SSF56672">
    <property type="entry name" value="DNA/RNA polymerases"/>
    <property type="match status" value="1"/>
</dbReference>
<dbReference type="Pfam" id="PF07727">
    <property type="entry name" value="RVT_2"/>
    <property type="match status" value="1"/>
</dbReference>
<evidence type="ECO:0000259" key="3">
    <source>
        <dbReference type="Pfam" id="PF25597"/>
    </source>
</evidence>
<keyword evidence="5" id="KW-1185">Reference proteome</keyword>
<dbReference type="InParanoid" id="A0A251TG75"/>
<dbReference type="PANTHER" id="PTHR11439:SF508">
    <property type="entry name" value="RNA-DIRECTED DNA POLYMERASE"/>
    <property type="match status" value="1"/>
</dbReference>
<evidence type="ECO:0000313" key="4">
    <source>
        <dbReference type="EMBL" id="OTG09743.1"/>
    </source>
</evidence>
<protein>
    <submittedName>
        <fullName evidence="4">Putative reverse transcriptase, RNA-dependent DNA polymerase, Gag-polypeptide of LTR copia-type</fullName>
    </submittedName>
</protein>
<sequence length="1041" mass="116667">MVSELNKLLIDSSSAVSYLLLCFLVGCLRLFLGQVFSKLASEVWTDLRESFNKVDGSVVYDLYKRINGISQNGSTVAEYYNKLTTMWKQFDAMVQLPTCSCQAAKDYNDFSTLIKLMQFLMGLDDVYQPVRTNLLTREPFPSVKVAFSIVSREESHRLASNGSKGQNVSFVTKSNQSFDSRKKNIRGPNPNLKCSHCNMFGHTVDRCGQSYRSNVSNNNKSNSTVGSSNSVGTVMPFTSEQISKLLSLVGESSGGEQAKSNMGGFEIQEGPGDWLPSSVLLGKSPYEIVFGFKPSLMHLRNFGCLCFSTVLNETDKFTYHADKCVLIGYSNVKKGYKLWSLDNKKVLFSRDVKFYEDVYPFKSKHVGNSEFIDKNLNHITFFDCYDNETPEVSQMPDDEEGNNGSHGSSSDDQQPLGPSTSTITSVADQPQQVPTGYEGSSETGFYGEAEDSGTPSDETNLSEGAGLGLRKSTRTSVVPKRFEDYVLSGTAKYSIDKTVNYACLSKENFSFVSLLNKTLEPTCYNEAAKDPRWVEAMNKEMEALFRNNTWTLVDLPPSRKPIGCKWVYKVKYKSSGEIERFKARLVAKGFNQREGLDFGETFSPVVKMVTVRCIIALAVQNDWPMFQLDINNAFLYGTINEDVYMCLPEGYYSPDETRVCKLVKSLYGLKQAPRKWNERLNSVLVDYGFVQSKCDHSMYVLAKQKVFVILLVYVDDIVVTGNSVDEVSKIKGILNSNFQIKDLGKLKYFLGIEVLYNESGVCLNQRKYCLELLSAFGYLACKPINTPIEQSYVVTAKVSKSQSVLKNVTGFQKLIGKLIYLSLTRPDISYAVQFLSQFMHSPTDVHLQIALRLLRYLKSGPGCGLLFKRSDRLDLVGYVDSDWAKCLSTRKSVTGYCVYLGSSLVSWKSKKQSTVSRSTGEAEYRAMCSATCEIMWLLNLLREVGVNCGLPVKLYCDSKAAMSIAANPVFHEKTKHFEIDLHFLREKVSSGVIETVKVDSESQPADGFTKGLSVVQHKKFCEKLGIVNWFSYLNEEGMLKE</sequence>
<feature type="compositionally biased region" description="Low complexity" evidence="1">
    <location>
        <begin position="402"/>
        <end position="412"/>
    </location>
</feature>
<keyword evidence="4" id="KW-0695">RNA-directed DNA polymerase</keyword>
<dbReference type="Proteomes" id="UP000215914">
    <property type="component" value="Chromosome 10"/>
</dbReference>
<evidence type="ECO:0000256" key="1">
    <source>
        <dbReference type="SAM" id="MobiDB-lite"/>
    </source>
</evidence>
<dbReference type="CDD" id="cd09272">
    <property type="entry name" value="RNase_HI_RT_Ty1"/>
    <property type="match status" value="1"/>
</dbReference>
<evidence type="ECO:0000259" key="2">
    <source>
        <dbReference type="Pfam" id="PF07727"/>
    </source>
</evidence>
<keyword evidence="4" id="KW-0548">Nucleotidyltransferase</keyword>
<feature type="compositionally biased region" description="Polar residues" evidence="1">
    <location>
        <begin position="416"/>
        <end position="443"/>
    </location>
</feature>
<name>A0A251TG75_HELAN</name>
<dbReference type="PROSITE" id="PS51257">
    <property type="entry name" value="PROKAR_LIPOPROTEIN"/>
    <property type="match status" value="1"/>
</dbReference>
<dbReference type="InterPro" id="IPR013103">
    <property type="entry name" value="RVT_2"/>
</dbReference>
<dbReference type="EMBL" id="CM007899">
    <property type="protein sequence ID" value="OTG09743.1"/>
    <property type="molecule type" value="Genomic_DNA"/>
</dbReference>
<proteinExistence type="predicted"/>
<dbReference type="AlphaFoldDB" id="A0A251TG75"/>
<dbReference type="InterPro" id="IPR043502">
    <property type="entry name" value="DNA/RNA_pol_sf"/>
</dbReference>
<feature type="region of interest" description="Disordered" evidence="1">
    <location>
        <begin position="390"/>
        <end position="473"/>
    </location>
</feature>
<reference evidence="5" key="1">
    <citation type="journal article" date="2017" name="Nature">
        <title>The sunflower genome provides insights into oil metabolism, flowering and Asterid evolution.</title>
        <authorList>
            <person name="Badouin H."/>
            <person name="Gouzy J."/>
            <person name="Grassa C.J."/>
            <person name="Murat F."/>
            <person name="Staton S.E."/>
            <person name="Cottret L."/>
            <person name="Lelandais-Briere C."/>
            <person name="Owens G.L."/>
            <person name="Carrere S."/>
            <person name="Mayjonade B."/>
            <person name="Legrand L."/>
            <person name="Gill N."/>
            <person name="Kane N.C."/>
            <person name="Bowers J.E."/>
            <person name="Hubner S."/>
            <person name="Bellec A."/>
            <person name="Berard A."/>
            <person name="Berges H."/>
            <person name="Blanchet N."/>
            <person name="Boniface M.C."/>
            <person name="Brunel D."/>
            <person name="Catrice O."/>
            <person name="Chaidir N."/>
            <person name="Claudel C."/>
            <person name="Donnadieu C."/>
            <person name="Faraut T."/>
            <person name="Fievet G."/>
            <person name="Helmstetter N."/>
            <person name="King M."/>
            <person name="Knapp S.J."/>
            <person name="Lai Z."/>
            <person name="Le Paslier M.C."/>
            <person name="Lippi Y."/>
            <person name="Lorenzon L."/>
            <person name="Mandel J.R."/>
            <person name="Marage G."/>
            <person name="Marchand G."/>
            <person name="Marquand E."/>
            <person name="Bret-Mestries E."/>
            <person name="Morien E."/>
            <person name="Nambeesan S."/>
            <person name="Nguyen T."/>
            <person name="Pegot-Espagnet P."/>
            <person name="Pouilly N."/>
            <person name="Raftis F."/>
            <person name="Sallet E."/>
            <person name="Schiex T."/>
            <person name="Thomas J."/>
            <person name="Vandecasteele C."/>
            <person name="Vares D."/>
            <person name="Vear F."/>
            <person name="Vautrin S."/>
            <person name="Crespi M."/>
            <person name="Mangin B."/>
            <person name="Burke J.M."/>
            <person name="Salse J."/>
            <person name="Munos S."/>
            <person name="Vincourt P."/>
            <person name="Rieseberg L.H."/>
            <person name="Langlade N.B."/>
        </authorList>
    </citation>
    <scope>NUCLEOTIDE SEQUENCE [LARGE SCALE GENOMIC DNA]</scope>
    <source>
        <strain evidence="5">cv. SF193</strain>
    </source>
</reference>
<dbReference type="STRING" id="4232.A0A251TG75"/>
<keyword evidence="4" id="KW-0808">Transferase</keyword>
<dbReference type="Pfam" id="PF25597">
    <property type="entry name" value="SH3_retrovirus"/>
    <property type="match status" value="1"/>
</dbReference>
<gene>
    <name evidence="4" type="ORF">HannXRQ_Chr10g0279831</name>
</gene>
<dbReference type="GO" id="GO:0003964">
    <property type="term" value="F:RNA-directed DNA polymerase activity"/>
    <property type="evidence" value="ECO:0007669"/>
    <property type="project" value="UniProtKB-KW"/>
</dbReference>
<feature type="domain" description="Retroviral polymerase SH3-like" evidence="3">
    <location>
        <begin position="304"/>
        <end position="364"/>
    </location>
</feature>
<accession>A0A251TG75</accession>